<dbReference type="Pfam" id="PF14501">
    <property type="entry name" value="HATPase_c_5"/>
    <property type="match status" value="1"/>
</dbReference>
<feature type="transmembrane region" description="Helical" evidence="1">
    <location>
        <begin position="130"/>
        <end position="148"/>
    </location>
</feature>
<dbReference type="Proteomes" id="UP000013782">
    <property type="component" value="Unassembled WGS sequence"/>
</dbReference>
<feature type="transmembrane region" description="Helical" evidence="1">
    <location>
        <begin position="34"/>
        <end position="51"/>
    </location>
</feature>
<feature type="transmembrane region" description="Helical" evidence="1">
    <location>
        <begin position="94"/>
        <end position="118"/>
    </location>
</feature>
<dbReference type="eggNOG" id="COG3290">
    <property type="taxonomic scope" value="Bacteria"/>
</dbReference>
<feature type="transmembrane region" description="Helical" evidence="1">
    <location>
        <begin position="164"/>
        <end position="181"/>
    </location>
</feature>
<dbReference type="PANTHER" id="PTHR40448">
    <property type="entry name" value="TWO-COMPONENT SENSOR HISTIDINE KINASE"/>
    <property type="match status" value="1"/>
</dbReference>
<comment type="caution">
    <text evidence="3">The sequence shown here is derived from an EMBL/GenBank/DDBJ whole genome shotgun (WGS) entry which is preliminary data.</text>
</comment>
<feature type="domain" description="Sensor histidine kinase NatK-like C-terminal" evidence="2">
    <location>
        <begin position="325"/>
        <end position="420"/>
    </location>
</feature>
<keyword evidence="1" id="KW-0472">Membrane</keyword>
<evidence type="ECO:0000256" key="1">
    <source>
        <dbReference type="SAM" id="Phobius"/>
    </source>
</evidence>
<proteinExistence type="predicted"/>
<sequence length="426" mass="49829">MIYQLLLSTNVYLLLTILNLHLLLTYFFERKPTINRTVFLMVLLISGFIYSEINGRITLMPHSILRVILLHLSLVGYIWSNLCLFKGTWQMKVFVMILSIFSRMVSEGIVWSTIVFILGTEGAAALLQTAWPSGEIGNYVTLLLILLIRKSKLHRIQYFSKKTMVMHGSIIISSMLLSIRLLIATDFFYVFIFTVQLFLFYSYFKHVEMTSKENYDYQLNEQKHTMMENYYQRIDSYQKEVLRLKHDMKNQLLVLRGHMDKAELPQMESLLDSMLQNTIATEHYHYTNDKTINVLISQKCLQAQKATINCQFDIQMPSSNLFESNDLIVLVSNILDNAIEAASYCDSHNRWLTFQMILQQQCLAIYCENSIDGKHKSLKTRKKESRNHGIGMSSIQRVVQKYDGELDYSWGENTFQIEMHLFEDRL</sequence>
<dbReference type="PATRIC" id="fig|1158607.3.peg.2194"/>
<dbReference type="Gene3D" id="3.30.565.10">
    <property type="entry name" value="Histidine kinase-like ATPase, C-terminal domain"/>
    <property type="match status" value="1"/>
</dbReference>
<dbReference type="InterPro" id="IPR032834">
    <property type="entry name" value="NatK-like_C"/>
</dbReference>
<accession>R2QH10</accession>
<keyword evidence="4" id="KW-1185">Reference proteome</keyword>
<dbReference type="STRING" id="160454.RV10_GL003152"/>
<feature type="transmembrane region" description="Helical" evidence="1">
    <location>
        <begin position="63"/>
        <end position="82"/>
    </location>
</feature>
<dbReference type="AlphaFoldDB" id="R2QH10"/>
<dbReference type="HOGENOM" id="CLU_020211_13_0_9"/>
<evidence type="ECO:0000313" key="3">
    <source>
        <dbReference type="EMBL" id="EOH94488.1"/>
    </source>
</evidence>
<feature type="transmembrane region" description="Helical" evidence="1">
    <location>
        <begin position="6"/>
        <end position="27"/>
    </location>
</feature>
<dbReference type="PANTHER" id="PTHR40448:SF1">
    <property type="entry name" value="TWO-COMPONENT SENSOR HISTIDINE KINASE"/>
    <property type="match status" value="1"/>
</dbReference>
<gene>
    <name evidence="3" type="ORF">UAU_02223</name>
</gene>
<reference evidence="3 4" key="1">
    <citation type="submission" date="2013-02" db="EMBL/GenBank/DDBJ databases">
        <title>The Genome Sequence of Enterococcus pallens BAA-351.</title>
        <authorList>
            <consortium name="The Broad Institute Genome Sequencing Platform"/>
            <consortium name="The Broad Institute Genome Sequencing Center for Infectious Disease"/>
            <person name="Earl A.M."/>
            <person name="Gilmore M.S."/>
            <person name="Lebreton F."/>
            <person name="Walker B."/>
            <person name="Young S.K."/>
            <person name="Zeng Q."/>
            <person name="Gargeya S."/>
            <person name="Fitzgerald M."/>
            <person name="Haas B."/>
            <person name="Abouelleil A."/>
            <person name="Alvarado L."/>
            <person name="Arachchi H.M."/>
            <person name="Berlin A.M."/>
            <person name="Chapman S.B."/>
            <person name="Dewar J."/>
            <person name="Goldberg J."/>
            <person name="Griggs A."/>
            <person name="Gujja S."/>
            <person name="Hansen M."/>
            <person name="Howarth C."/>
            <person name="Imamovic A."/>
            <person name="Larimer J."/>
            <person name="McCowan C."/>
            <person name="Murphy C."/>
            <person name="Neiman D."/>
            <person name="Pearson M."/>
            <person name="Priest M."/>
            <person name="Roberts A."/>
            <person name="Saif S."/>
            <person name="Shea T."/>
            <person name="Sisk P."/>
            <person name="Sykes S."/>
            <person name="Wortman J."/>
            <person name="Nusbaum C."/>
            <person name="Birren B."/>
        </authorList>
    </citation>
    <scope>NUCLEOTIDE SEQUENCE [LARGE SCALE GENOMIC DNA]</scope>
    <source>
        <strain evidence="3 4">ATCC BAA-351</strain>
    </source>
</reference>
<protein>
    <recommendedName>
        <fullName evidence="2">Sensor histidine kinase NatK-like C-terminal domain-containing protein</fullName>
    </recommendedName>
</protein>
<keyword evidence="1" id="KW-1133">Transmembrane helix</keyword>
<dbReference type="SUPFAM" id="SSF55874">
    <property type="entry name" value="ATPase domain of HSP90 chaperone/DNA topoisomerase II/histidine kinase"/>
    <property type="match status" value="1"/>
</dbReference>
<dbReference type="InterPro" id="IPR036890">
    <property type="entry name" value="HATPase_C_sf"/>
</dbReference>
<keyword evidence="1" id="KW-0812">Transmembrane</keyword>
<dbReference type="CDD" id="cd16935">
    <property type="entry name" value="HATPase_AgrC-ComD-like"/>
    <property type="match status" value="1"/>
</dbReference>
<evidence type="ECO:0000313" key="4">
    <source>
        <dbReference type="Proteomes" id="UP000013782"/>
    </source>
</evidence>
<evidence type="ECO:0000259" key="2">
    <source>
        <dbReference type="Pfam" id="PF14501"/>
    </source>
</evidence>
<dbReference type="EMBL" id="AJAQ01000015">
    <property type="protein sequence ID" value="EOH94488.1"/>
    <property type="molecule type" value="Genomic_DNA"/>
</dbReference>
<organism evidence="3 4">
    <name type="scientific">Enterococcus pallens ATCC BAA-351</name>
    <dbReference type="NCBI Taxonomy" id="1158607"/>
    <lineage>
        <taxon>Bacteria</taxon>
        <taxon>Bacillati</taxon>
        <taxon>Bacillota</taxon>
        <taxon>Bacilli</taxon>
        <taxon>Lactobacillales</taxon>
        <taxon>Enterococcaceae</taxon>
        <taxon>Enterococcus</taxon>
    </lineage>
</organism>
<dbReference type="GO" id="GO:0042802">
    <property type="term" value="F:identical protein binding"/>
    <property type="evidence" value="ECO:0007669"/>
    <property type="project" value="TreeGrafter"/>
</dbReference>
<dbReference type="OrthoDB" id="3173688at2"/>
<name>R2QH10_9ENTE</name>